<protein>
    <recommendedName>
        <fullName evidence="5">NADH-quinone oxidoreductase subunit N</fullName>
        <ecNumber evidence="5">7.1.1.-</ecNumber>
    </recommendedName>
    <alternativeName>
        <fullName evidence="5">NADH dehydrogenase I subunit N</fullName>
    </alternativeName>
    <alternativeName>
        <fullName evidence="5">NDH-1 subunit N</fullName>
    </alternativeName>
</protein>
<evidence type="ECO:0000256" key="4">
    <source>
        <dbReference type="ARBA" id="ARBA00023136"/>
    </source>
</evidence>
<evidence type="ECO:0000256" key="2">
    <source>
        <dbReference type="ARBA" id="ARBA00022692"/>
    </source>
</evidence>
<comment type="subcellular location">
    <subcellularLocation>
        <location evidence="5">Cell membrane</location>
        <topology evidence="5">Multi-pass membrane protein</topology>
    </subcellularLocation>
    <subcellularLocation>
        <location evidence="1">Endomembrane system</location>
        <topology evidence="1">Multi-pass membrane protein</topology>
    </subcellularLocation>
    <subcellularLocation>
        <location evidence="6">Membrane</location>
        <topology evidence="6">Multi-pass membrane protein</topology>
    </subcellularLocation>
</comment>
<feature type="transmembrane region" description="Helical" evidence="5">
    <location>
        <begin position="100"/>
        <end position="119"/>
    </location>
</feature>
<sequence length="561" mass="59946">MFFTLVNHLTSDTFASLIGFGVELVLCATILVILLARIFAFSERIDSTWFALVGTLVALGVLSPLAPWDISQSPARMVAIGDLPRVEIFTGMLVHDGFSVVIKTFLLVFLLLFFVLVKLTQAHRKPDSPDFVTLVLGSTLGMCLMASTNHVLMIFLAIEMASVPSYVMVAIHRHDRKGSEAALKYAVYGAGTAGVMLYGISLLSGILNSAHLPTMALRLAEMAASGISPAESVIMVMATLMILVGVAFKLSAVPFHQWCPDVFEGATAEVGAFLSVASKAAALALLLRVAVGLTCLESAPLLLVDWENSSANAIAVESEAVGSALGSVRNFVAWLIAAIAAITCTFGNLAAFAQTNIKRLLAYSTIAHAGYMMMAVPAVLALISIDPIAAGQCVGYLGLYIAVYLLMNLGAFAVVAMVRDVTRSEEIRDYAGMIHRSKSFTICLTILLISLVGLPPLAGFIGKFAVFAGLARGYLASGETYLVALLVIGCLNTAISLFYYLRIVKTMTIDPVDADTTPMRNSPSILQTGYLWCLTIPVLVLIVGWDFLNVWIQQAVRGLVS</sequence>
<keyword evidence="5" id="KW-0830">Ubiquinone</keyword>
<feature type="transmembrane region" description="Helical" evidence="5">
    <location>
        <begin position="439"/>
        <end position="461"/>
    </location>
</feature>
<dbReference type="Proteomes" id="UP000551616">
    <property type="component" value="Unassembled WGS sequence"/>
</dbReference>
<feature type="domain" description="NADH:quinone oxidoreductase/Mrp antiporter transmembrane" evidence="7">
    <location>
        <begin position="149"/>
        <end position="290"/>
    </location>
</feature>
<reference evidence="8 9" key="1">
    <citation type="submission" date="2020-05" db="EMBL/GenBank/DDBJ databases">
        <title>Bremerella alba sp. nov., a novel planctomycete isolated from the surface of the macroalga Fucus spiralis.</title>
        <authorList>
            <person name="Godinho O."/>
            <person name="Botelho R."/>
            <person name="Albuquerque L."/>
            <person name="Wiegand S."/>
            <person name="Da Costa M.S."/>
            <person name="Lobo-Da-Cunha A."/>
            <person name="Jogler C."/>
            <person name="Lage O.M."/>
        </authorList>
    </citation>
    <scope>NUCLEOTIDE SEQUENCE [LARGE SCALE GENOMIC DNA]</scope>
    <source>
        <strain evidence="8 9">FF15</strain>
    </source>
</reference>
<keyword evidence="4 5" id="KW-0472">Membrane</keyword>
<feature type="transmembrane region" description="Helical" evidence="5">
    <location>
        <begin position="48"/>
        <end position="68"/>
    </location>
</feature>
<feature type="transmembrane region" description="Helical" evidence="5">
    <location>
        <begin position="481"/>
        <end position="501"/>
    </location>
</feature>
<feature type="transmembrane region" description="Helical" evidence="5">
    <location>
        <begin position="280"/>
        <end position="303"/>
    </location>
</feature>
<dbReference type="GO" id="GO:0008137">
    <property type="term" value="F:NADH dehydrogenase (ubiquinone) activity"/>
    <property type="evidence" value="ECO:0007669"/>
    <property type="project" value="InterPro"/>
</dbReference>
<feature type="transmembrane region" description="Helical" evidence="5">
    <location>
        <begin position="227"/>
        <end position="248"/>
    </location>
</feature>
<dbReference type="Pfam" id="PF00361">
    <property type="entry name" value="Proton_antipo_M"/>
    <property type="match status" value="2"/>
</dbReference>
<keyword evidence="3 5" id="KW-1133">Transmembrane helix</keyword>
<keyword evidence="2 5" id="KW-0812">Transmembrane</keyword>
<evidence type="ECO:0000256" key="3">
    <source>
        <dbReference type="ARBA" id="ARBA00022989"/>
    </source>
</evidence>
<keyword evidence="5" id="KW-0813">Transport</keyword>
<feature type="transmembrane region" description="Helical" evidence="5">
    <location>
        <begin position="14"/>
        <end position="36"/>
    </location>
</feature>
<dbReference type="GO" id="GO:0042773">
    <property type="term" value="P:ATP synthesis coupled electron transport"/>
    <property type="evidence" value="ECO:0007669"/>
    <property type="project" value="InterPro"/>
</dbReference>
<keyword evidence="8" id="KW-0560">Oxidoreductase</keyword>
<dbReference type="EMBL" id="JABRWO010000013">
    <property type="protein sequence ID" value="MBA2117105.1"/>
    <property type="molecule type" value="Genomic_DNA"/>
</dbReference>
<feature type="transmembrane region" description="Helical" evidence="5">
    <location>
        <begin position="529"/>
        <end position="552"/>
    </location>
</feature>
<feature type="transmembrane region" description="Helical" evidence="5">
    <location>
        <begin position="154"/>
        <end position="173"/>
    </location>
</feature>
<accession>A0A7V8V8Z8</accession>
<feature type="transmembrane region" description="Helical" evidence="5">
    <location>
        <begin position="360"/>
        <end position="385"/>
    </location>
</feature>
<keyword evidence="5" id="KW-1278">Translocase</keyword>
<feature type="domain" description="NADH:quinone oxidoreductase/Mrp antiporter transmembrane" evidence="7">
    <location>
        <begin position="328"/>
        <end position="474"/>
    </location>
</feature>
<dbReference type="AlphaFoldDB" id="A0A7V8V8Z8"/>
<dbReference type="GO" id="GO:0005886">
    <property type="term" value="C:plasma membrane"/>
    <property type="evidence" value="ECO:0007669"/>
    <property type="project" value="UniProtKB-SubCell"/>
</dbReference>
<dbReference type="GO" id="GO:0050136">
    <property type="term" value="F:NADH dehydrogenase (quinone) (non-electrogenic) activity"/>
    <property type="evidence" value="ECO:0007669"/>
    <property type="project" value="UniProtKB-UniRule"/>
</dbReference>
<dbReference type="GO" id="GO:0012505">
    <property type="term" value="C:endomembrane system"/>
    <property type="evidence" value="ECO:0007669"/>
    <property type="project" value="UniProtKB-SubCell"/>
</dbReference>
<evidence type="ECO:0000313" key="8">
    <source>
        <dbReference type="EMBL" id="MBA2117105.1"/>
    </source>
</evidence>
<dbReference type="RefSeq" id="WP_207398495.1">
    <property type="nucleotide sequence ID" value="NZ_JABRWO010000013.1"/>
</dbReference>
<organism evidence="8 9">
    <name type="scientific">Bremerella alba</name>
    <dbReference type="NCBI Taxonomy" id="980252"/>
    <lineage>
        <taxon>Bacteria</taxon>
        <taxon>Pseudomonadati</taxon>
        <taxon>Planctomycetota</taxon>
        <taxon>Planctomycetia</taxon>
        <taxon>Pirellulales</taxon>
        <taxon>Pirellulaceae</taxon>
        <taxon>Bremerella</taxon>
    </lineage>
</organism>
<dbReference type="InterPro" id="IPR001750">
    <property type="entry name" value="ND/Mrp_TM"/>
</dbReference>
<dbReference type="InterPro" id="IPR010096">
    <property type="entry name" value="NADH-Q_OxRdtase_suN/2"/>
</dbReference>
<dbReference type="GO" id="GO:0048038">
    <property type="term" value="F:quinone binding"/>
    <property type="evidence" value="ECO:0007669"/>
    <property type="project" value="UniProtKB-KW"/>
</dbReference>
<feature type="transmembrane region" description="Helical" evidence="5">
    <location>
        <begin position="185"/>
        <end position="207"/>
    </location>
</feature>
<evidence type="ECO:0000313" key="9">
    <source>
        <dbReference type="Proteomes" id="UP000551616"/>
    </source>
</evidence>
<evidence type="ECO:0000256" key="1">
    <source>
        <dbReference type="ARBA" id="ARBA00004127"/>
    </source>
</evidence>
<name>A0A7V8V8Z8_9BACT</name>
<dbReference type="EC" id="7.1.1.-" evidence="5"/>
<dbReference type="HAMAP" id="MF_00445">
    <property type="entry name" value="NDH1_NuoN_1"/>
    <property type="match status" value="1"/>
</dbReference>
<comment type="caution">
    <text evidence="8">The sequence shown here is derived from an EMBL/GenBank/DDBJ whole genome shotgun (WGS) entry which is preliminary data.</text>
</comment>
<keyword evidence="9" id="KW-1185">Reference proteome</keyword>
<comment type="function">
    <text evidence="5">NDH-1 shuttles electrons from NADH, via FMN and iron-sulfur (Fe-S) centers, to quinones in the respiratory chain. The immediate electron acceptor for the enzyme in this species is believed to be ubiquinone. Couples the redox reaction to proton translocation (for every two electrons transferred, four hydrogen ions are translocated across the cytoplasmic membrane), and thus conserves the redox energy in a proton gradient.</text>
</comment>
<evidence type="ECO:0000259" key="7">
    <source>
        <dbReference type="Pfam" id="PF00361"/>
    </source>
</evidence>
<keyword evidence="5" id="KW-0520">NAD</keyword>
<keyword evidence="5" id="KW-0874">Quinone</keyword>
<feature type="transmembrane region" description="Helical" evidence="5">
    <location>
        <begin position="331"/>
        <end position="353"/>
    </location>
</feature>
<evidence type="ECO:0000256" key="5">
    <source>
        <dbReference type="HAMAP-Rule" id="MF_00445"/>
    </source>
</evidence>
<keyword evidence="5" id="KW-1003">Cell membrane</keyword>
<feature type="transmembrane region" description="Helical" evidence="5">
    <location>
        <begin position="131"/>
        <end position="148"/>
    </location>
</feature>
<gene>
    <name evidence="8" type="primary">ndhB_3</name>
    <name evidence="5" type="synonym">nuoN</name>
    <name evidence="8" type="ORF">HOV93_43000</name>
</gene>
<evidence type="ECO:0000256" key="6">
    <source>
        <dbReference type="RuleBase" id="RU000320"/>
    </source>
</evidence>
<comment type="catalytic activity">
    <reaction evidence="5">
        <text>a quinone + NADH + 5 H(+)(in) = a quinol + NAD(+) + 4 H(+)(out)</text>
        <dbReference type="Rhea" id="RHEA:57888"/>
        <dbReference type="ChEBI" id="CHEBI:15378"/>
        <dbReference type="ChEBI" id="CHEBI:24646"/>
        <dbReference type="ChEBI" id="CHEBI:57540"/>
        <dbReference type="ChEBI" id="CHEBI:57945"/>
        <dbReference type="ChEBI" id="CHEBI:132124"/>
    </reaction>
</comment>
<comment type="subunit">
    <text evidence="5">NDH-1 is composed of 14 different subunits. Subunits NuoA, H, J, K, L, M, N constitute the membrane sector of the complex.</text>
</comment>
<comment type="similarity">
    <text evidence="5">Belongs to the complex I subunit 2 family.</text>
</comment>
<proteinExistence type="inferred from homology"/>
<feature type="transmembrane region" description="Helical" evidence="5">
    <location>
        <begin position="397"/>
        <end position="418"/>
    </location>
</feature>
<dbReference type="PANTHER" id="PTHR22773">
    <property type="entry name" value="NADH DEHYDROGENASE"/>
    <property type="match status" value="1"/>
</dbReference>